<dbReference type="AlphaFoldDB" id="A0A1T4WDH3"/>
<evidence type="ECO:0000313" key="1">
    <source>
        <dbReference type="EMBL" id="SKA75376.1"/>
    </source>
</evidence>
<dbReference type="EMBL" id="FUYB01000005">
    <property type="protein sequence ID" value="SKA75376.1"/>
    <property type="molecule type" value="Genomic_DNA"/>
</dbReference>
<accession>A0A1T4WDH3</accession>
<proteinExistence type="predicted"/>
<dbReference type="STRING" id="92487.SAMN02745130_01518"/>
<sequence length="176" mass="18772">MSYVSPIQQKQSIVDLLKDKPSNVPLSEKDVAAFSKALAPPLQLAETTVIELIDGGPGHAALHIDDGKGSPFLYDPAGSYMPKNGVRSSDLMSGEDASLANYTKFWQDRKDTVHLHKLDTTPAQEQAIMKRAEQIGSVPAPLCASSVSKALDGVCGIEGSIWPSTLGENAEHANCK</sequence>
<dbReference type="RefSeq" id="WP_078921990.1">
    <property type="nucleotide sequence ID" value="NZ_FUYB01000005.1"/>
</dbReference>
<dbReference type="Proteomes" id="UP000190460">
    <property type="component" value="Unassembled WGS sequence"/>
</dbReference>
<name>A0A1T4WDH3_9GAMM</name>
<evidence type="ECO:0000313" key="2">
    <source>
        <dbReference type="Proteomes" id="UP000190460"/>
    </source>
</evidence>
<gene>
    <name evidence="1" type="ORF">SAMN02745130_01518</name>
</gene>
<protein>
    <submittedName>
        <fullName evidence="1">Uncharacterized protein</fullName>
    </submittedName>
</protein>
<reference evidence="1 2" key="1">
    <citation type="submission" date="2017-02" db="EMBL/GenBank/DDBJ databases">
        <authorList>
            <person name="Peterson S.W."/>
        </authorList>
    </citation>
    <scope>NUCLEOTIDE SEQUENCE [LARGE SCALE GENOMIC DNA]</scope>
    <source>
        <strain evidence="1 2">ATCC 49788</strain>
    </source>
</reference>
<organism evidence="1 2">
    <name type="scientific">Thiothrix eikelboomii</name>
    <dbReference type="NCBI Taxonomy" id="92487"/>
    <lineage>
        <taxon>Bacteria</taxon>
        <taxon>Pseudomonadati</taxon>
        <taxon>Pseudomonadota</taxon>
        <taxon>Gammaproteobacteria</taxon>
        <taxon>Thiotrichales</taxon>
        <taxon>Thiotrichaceae</taxon>
        <taxon>Thiothrix</taxon>
    </lineage>
</organism>
<keyword evidence="2" id="KW-1185">Reference proteome</keyword>